<dbReference type="SUPFAM" id="SSF53474">
    <property type="entry name" value="alpha/beta-Hydrolases"/>
    <property type="match status" value="1"/>
</dbReference>
<keyword evidence="4" id="KW-1185">Reference proteome</keyword>
<gene>
    <name evidence="3" type="ORF">JYK02_38165</name>
</gene>
<dbReference type="EMBL" id="JAFIMU010000017">
    <property type="protein sequence ID" value="MBN8233359.1"/>
    <property type="molecule type" value="Genomic_DNA"/>
</dbReference>
<dbReference type="PANTHER" id="PTHR43798:SF33">
    <property type="entry name" value="HYDROLASE, PUTATIVE (AFU_ORTHOLOGUE AFUA_2G14860)-RELATED"/>
    <property type="match status" value="1"/>
</dbReference>
<dbReference type="Gene3D" id="3.40.50.1820">
    <property type="entry name" value="alpha/beta hydrolase"/>
    <property type="match status" value="1"/>
</dbReference>
<organism evidence="3 4">
    <name type="scientific">Corallococcus macrosporus</name>
    <dbReference type="NCBI Taxonomy" id="35"/>
    <lineage>
        <taxon>Bacteria</taxon>
        <taxon>Pseudomonadati</taxon>
        <taxon>Myxococcota</taxon>
        <taxon>Myxococcia</taxon>
        <taxon>Myxococcales</taxon>
        <taxon>Cystobacterineae</taxon>
        <taxon>Myxococcaceae</taxon>
        <taxon>Corallococcus</taxon>
    </lineage>
</organism>
<evidence type="ECO:0000313" key="3">
    <source>
        <dbReference type="EMBL" id="MBN8233359.1"/>
    </source>
</evidence>
<dbReference type="InterPro" id="IPR050266">
    <property type="entry name" value="AB_hydrolase_sf"/>
</dbReference>
<feature type="region of interest" description="Disordered" evidence="1">
    <location>
        <begin position="1"/>
        <end position="31"/>
    </location>
</feature>
<dbReference type="PRINTS" id="PR00111">
    <property type="entry name" value="ABHYDROLASE"/>
</dbReference>
<name>A0ABS3DPV4_9BACT</name>
<dbReference type="PANTHER" id="PTHR43798">
    <property type="entry name" value="MONOACYLGLYCEROL LIPASE"/>
    <property type="match status" value="1"/>
</dbReference>
<evidence type="ECO:0000259" key="2">
    <source>
        <dbReference type="Pfam" id="PF00561"/>
    </source>
</evidence>
<sequence>MRPGQGSSPARPEGSGGTRVDRSSRNPSPWDCRAATRKIIRSCPGATAGVTAARVTDAAACRAARRFAPLPFGKIAYVERGSGDAALFLHGAPLNGFQWRGAFDRLCDVRRCIAPDFMGLGSSEVPESQSLAAADQVDMLAALLDSLGVSQVDIVASDSGGAVAQLFLVRFPRRVRTLLLTNCDTEPNSPPPKVMPAIELARAGTLAASTAEWLTDPAMARSTFGAAVFQDPNTLTQEVIETYASPVVSSPKRQAQYHAFHKALLPNPLEGIETKLRRTHVPVRIVWGESDDFFSSEDAHYLDRMFPGSQGIRFVPGGKLFFQEENPDIIAEEALRLWKVH</sequence>
<feature type="domain" description="AB hydrolase-1" evidence="2">
    <location>
        <begin position="87"/>
        <end position="322"/>
    </location>
</feature>
<dbReference type="InterPro" id="IPR029058">
    <property type="entry name" value="AB_hydrolase_fold"/>
</dbReference>
<keyword evidence="3" id="KW-0378">Hydrolase</keyword>
<dbReference type="GO" id="GO:0016787">
    <property type="term" value="F:hydrolase activity"/>
    <property type="evidence" value="ECO:0007669"/>
    <property type="project" value="UniProtKB-KW"/>
</dbReference>
<dbReference type="Pfam" id="PF00561">
    <property type="entry name" value="Abhydrolase_1"/>
    <property type="match status" value="1"/>
</dbReference>
<reference evidence="3 4" key="1">
    <citation type="submission" date="2021-02" db="EMBL/GenBank/DDBJ databases">
        <title>De Novo genome assembly of isolated myxobacteria.</title>
        <authorList>
            <person name="Stevens D.C."/>
        </authorList>
    </citation>
    <scope>NUCLEOTIDE SEQUENCE [LARGE SCALE GENOMIC DNA]</scope>
    <source>
        <strain evidence="3 4">ATCC 29039</strain>
    </source>
</reference>
<accession>A0ABS3DPV4</accession>
<evidence type="ECO:0000313" key="4">
    <source>
        <dbReference type="Proteomes" id="UP000664052"/>
    </source>
</evidence>
<dbReference type="Proteomes" id="UP000664052">
    <property type="component" value="Unassembled WGS sequence"/>
</dbReference>
<proteinExistence type="predicted"/>
<protein>
    <submittedName>
        <fullName evidence="3">Alpha/beta hydrolase</fullName>
    </submittedName>
</protein>
<evidence type="ECO:0000256" key="1">
    <source>
        <dbReference type="SAM" id="MobiDB-lite"/>
    </source>
</evidence>
<comment type="caution">
    <text evidence="3">The sequence shown here is derived from an EMBL/GenBank/DDBJ whole genome shotgun (WGS) entry which is preliminary data.</text>
</comment>
<dbReference type="InterPro" id="IPR000073">
    <property type="entry name" value="AB_hydrolase_1"/>
</dbReference>